<dbReference type="InterPro" id="IPR004252">
    <property type="entry name" value="Probable_transposase_24"/>
</dbReference>
<protein>
    <submittedName>
        <fullName evidence="4">Uncharacterized protein</fullName>
    </submittedName>
</protein>
<evidence type="ECO:0000256" key="3">
    <source>
        <dbReference type="SAM" id="Phobius"/>
    </source>
</evidence>
<dbReference type="Pfam" id="PF03004">
    <property type="entry name" value="Transposase_24"/>
    <property type="match status" value="1"/>
</dbReference>
<feature type="transmembrane region" description="Helical" evidence="3">
    <location>
        <begin position="268"/>
        <end position="286"/>
    </location>
</feature>
<comment type="caution">
    <text evidence="4">The sequence shown here is derived from an EMBL/GenBank/DDBJ whole genome shotgun (WGS) entry which is preliminary data.</text>
</comment>
<reference evidence="4 5" key="1">
    <citation type="submission" date="2019-09" db="EMBL/GenBank/DDBJ databases">
        <authorList>
            <person name="Ou C."/>
        </authorList>
    </citation>
    <scope>NUCLEOTIDE SEQUENCE [LARGE SCALE GENOMIC DNA]</scope>
    <source>
        <strain evidence="4">S2</strain>
        <tissue evidence="4">Leaf</tissue>
    </source>
</reference>
<evidence type="ECO:0000256" key="2">
    <source>
        <dbReference type="SAM" id="MobiDB-lite"/>
    </source>
</evidence>
<name>A0A5N5FYX9_9ROSA</name>
<feature type="coiled-coil region" evidence="1">
    <location>
        <begin position="532"/>
        <end position="559"/>
    </location>
</feature>
<keyword evidence="1" id="KW-0175">Coiled coil</keyword>
<evidence type="ECO:0000313" key="4">
    <source>
        <dbReference type="EMBL" id="KAB2608338.1"/>
    </source>
</evidence>
<reference evidence="5" key="2">
    <citation type="submission" date="2019-10" db="EMBL/GenBank/DDBJ databases">
        <title>A de novo genome assembly of a pear dwarfing rootstock.</title>
        <authorList>
            <person name="Wang F."/>
            <person name="Wang J."/>
            <person name="Li S."/>
            <person name="Zhang Y."/>
            <person name="Fang M."/>
            <person name="Ma L."/>
            <person name="Zhao Y."/>
            <person name="Jiang S."/>
        </authorList>
    </citation>
    <scope>NUCLEOTIDE SEQUENCE [LARGE SCALE GENOMIC DNA]</scope>
</reference>
<organism evidence="4 5">
    <name type="scientific">Pyrus ussuriensis x Pyrus communis</name>
    <dbReference type="NCBI Taxonomy" id="2448454"/>
    <lineage>
        <taxon>Eukaryota</taxon>
        <taxon>Viridiplantae</taxon>
        <taxon>Streptophyta</taxon>
        <taxon>Embryophyta</taxon>
        <taxon>Tracheophyta</taxon>
        <taxon>Spermatophyta</taxon>
        <taxon>Magnoliopsida</taxon>
        <taxon>eudicotyledons</taxon>
        <taxon>Gunneridae</taxon>
        <taxon>Pentapetalae</taxon>
        <taxon>rosids</taxon>
        <taxon>fabids</taxon>
        <taxon>Rosales</taxon>
        <taxon>Rosaceae</taxon>
        <taxon>Amygdaloideae</taxon>
        <taxon>Maleae</taxon>
        <taxon>Pyrus</taxon>
    </lineage>
</organism>
<dbReference type="Proteomes" id="UP000327157">
    <property type="component" value="Chromosome 14"/>
</dbReference>
<dbReference type="OrthoDB" id="1166263at2759"/>
<keyword evidence="3" id="KW-0812">Transmembrane</keyword>
<keyword evidence="3" id="KW-0472">Membrane</keyword>
<sequence length="609" mass="70345">MYLEDVETTFNRPQRNNDGGVRKEKLSVFAQIARPFGDPVKGESFTKKDMEIAHWFILNNCDDALPYLEEHEQLMKREHPSHLYAKKHRDLFPSWFHTHMNKLKALNSPSYDEELYNLARGPLHVELFSGCHVNGIKFLGATRDDKLSTQNSGVHVPGAGDSEDIDFYGKLTSVVQLLYKDRFPEFEISIDLGDLPQYNALEEANEDEDEWESENDSIFCTIKFREKHFKHNTLEKHWYNWFFPFFLYVFVCISLCNGCFLKFQALVLMLRFFCVSLVAFFFLWPYTNNFDGLDQIKVFWLAVEPWLCKMRSMLVLWGAGCTDKLVGFASGVIYDLEDISLEVMNYLEETLANRYKNWKSTFHTFFKRWDDPEIARLHVPSELKDRPDDWEWLCKHFTDPKFVKKSVAGQKARESKTLLHHSGSKPFSYRLQTRRQEGSKFPAIDMFKDVYVRPGQEITEQFHATMVEKSTSVLQEATSQLPPETPIEDVTIPEDVGFQIMTDVLDQNLGRRRGKVVRCMGKAQIRETGASSSRSNAEVDALKEEVTTLKAQGEQMKEQLRAQGEEMKSYAGAWRDLVQAIQMSGLQISLPALHLGPPSTSEPPRPADT</sequence>
<keyword evidence="3" id="KW-1133">Transmembrane helix</keyword>
<dbReference type="AlphaFoldDB" id="A0A5N5FYX9"/>
<reference evidence="4 5" key="3">
    <citation type="submission" date="2019-11" db="EMBL/GenBank/DDBJ databases">
        <title>A de novo genome assembly of a pear dwarfing rootstock.</title>
        <authorList>
            <person name="Wang F."/>
            <person name="Wang J."/>
            <person name="Li S."/>
            <person name="Zhang Y."/>
            <person name="Fang M."/>
            <person name="Ma L."/>
            <person name="Zhao Y."/>
            <person name="Jiang S."/>
        </authorList>
    </citation>
    <scope>NUCLEOTIDE SEQUENCE [LARGE SCALE GENOMIC DNA]</scope>
    <source>
        <strain evidence="4">S2</strain>
        <tissue evidence="4">Leaf</tissue>
    </source>
</reference>
<evidence type="ECO:0000256" key="1">
    <source>
        <dbReference type="SAM" id="Coils"/>
    </source>
</evidence>
<feature type="transmembrane region" description="Helical" evidence="3">
    <location>
        <begin position="238"/>
        <end position="261"/>
    </location>
</feature>
<accession>A0A5N5FYX9</accession>
<proteinExistence type="predicted"/>
<evidence type="ECO:0000313" key="5">
    <source>
        <dbReference type="Proteomes" id="UP000327157"/>
    </source>
</evidence>
<dbReference type="PANTHER" id="PTHR48258">
    <property type="entry name" value="DUF4218 DOMAIN-CONTAINING PROTEIN-RELATED"/>
    <property type="match status" value="1"/>
</dbReference>
<keyword evidence="5" id="KW-1185">Reference proteome</keyword>
<feature type="compositionally biased region" description="Polar residues" evidence="2">
    <location>
        <begin position="8"/>
        <end position="17"/>
    </location>
</feature>
<dbReference type="EMBL" id="SMOL01000553">
    <property type="protein sequence ID" value="KAB2608338.1"/>
    <property type="molecule type" value="Genomic_DNA"/>
</dbReference>
<feature type="region of interest" description="Disordered" evidence="2">
    <location>
        <begin position="1"/>
        <end position="21"/>
    </location>
</feature>
<gene>
    <name evidence="4" type="ORF">D8674_011506</name>
</gene>